<dbReference type="PANTHER" id="PTHR30308:SF2">
    <property type="entry name" value="SSRA-BINDING PROTEIN"/>
    <property type="match status" value="1"/>
</dbReference>
<dbReference type="CDD" id="cd09294">
    <property type="entry name" value="SmpB"/>
    <property type="match status" value="1"/>
</dbReference>
<dbReference type="HAMAP" id="MF_00023">
    <property type="entry name" value="SmpB"/>
    <property type="match status" value="1"/>
</dbReference>
<dbReference type="InterPro" id="IPR020081">
    <property type="entry name" value="SsrA-bd_prot_CS"/>
</dbReference>
<dbReference type="InterPro" id="IPR023620">
    <property type="entry name" value="SmpB"/>
</dbReference>
<comment type="subcellular location">
    <subcellularLocation>
        <location evidence="3">Cytoplasm</location>
    </subcellularLocation>
    <text evidence="3">The tmRNA-SmpB complex associates with stalled 70S ribosomes.</text>
</comment>
<name>A0A2P5SYC7_9GAMM</name>
<dbReference type="GO" id="GO:0070930">
    <property type="term" value="P:trans-translation-dependent protein tagging"/>
    <property type="evidence" value="ECO:0007669"/>
    <property type="project" value="TreeGrafter"/>
</dbReference>
<comment type="caution">
    <text evidence="4">The sequence shown here is derived from an EMBL/GenBank/DDBJ whole genome shotgun (WGS) entry which is preliminary data.</text>
</comment>
<dbReference type="PANTHER" id="PTHR30308">
    <property type="entry name" value="TMRNA-BINDING COMPONENT OF TRANS-TRANSLATION TAGGING COMPLEX"/>
    <property type="match status" value="1"/>
</dbReference>
<dbReference type="GO" id="GO:0005829">
    <property type="term" value="C:cytosol"/>
    <property type="evidence" value="ECO:0007669"/>
    <property type="project" value="TreeGrafter"/>
</dbReference>
<evidence type="ECO:0000256" key="3">
    <source>
        <dbReference type="HAMAP-Rule" id="MF_00023"/>
    </source>
</evidence>
<protein>
    <recommendedName>
        <fullName evidence="3">SsrA-binding protein</fullName>
    </recommendedName>
    <alternativeName>
        <fullName evidence="3">Small protein B</fullName>
    </alternativeName>
</protein>
<keyword evidence="1 3" id="KW-0963">Cytoplasm</keyword>
<evidence type="ECO:0000313" key="4">
    <source>
        <dbReference type="EMBL" id="PPI87338.1"/>
    </source>
</evidence>
<dbReference type="AlphaFoldDB" id="A0A2P5SYC7"/>
<gene>
    <name evidence="3 4" type="primary">smpB</name>
    <name evidence="4" type="ORF">CRV11_00120</name>
</gene>
<evidence type="ECO:0000313" key="5">
    <source>
        <dbReference type="Proteomes" id="UP000296034"/>
    </source>
</evidence>
<dbReference type="NCBIfam" id="TIGR00086">
    <property type="entry name" value="smpB"/>
    <property type="match status" value="1"/>
</dbReference>
<dbReference type="GO" id="GO:0070929">
    <property type="term" value="P:trans-translation"/>
    <property type="evidence" value="ECO:0007669"/>
    <property type="project" value="UniProtKB-UniRule"/>
</dbReference>
<evidence type="ECO:0000256" key="2">
    <source>
        <dbReference type="ARBA" id="ARBA00022884"/>
    </source>
</evidence>
<dbReference type="EMBL" id="PDKS01000001">
    <property type="protein sequence ID" value="PPI87338.1"/>
    <property type="molecule type" value="Genomic_DNA"/>
</dbReference>
<dbReference type="GO" id="GO:0003723">
    <property type="term" value="F:RNA binding"/>
    <property type="evidence" value="ECO:0007669"/>
    <property type="project" value="UniProtKB-UniRule"/>
</dbReference>
<organism evidence="4 5">
    <name type="scientific">Candidatus Pantoea edessiphila</name>
    <dbReference type="NCBI Taxonomy" id="2044610"/>
    <lineage>
        <taxon>Bacteria</taxon>
        <taxon>Pseudomonadati</taxon>
        <taxon>Pseudomonadota</taxon>
        <taxon>Gammaproteobacteria</taxon>
        <taxon>Enterobacterales</taxon>
        <taxon>Erwiniaceae</taxon>
        <taxon>Pantoea</taxon>
    </lineage>
</organism>
<dbReference type="NCBIfam" id="NF003843">
    <property type="entry name" value="PRK05422.1"/>
    <property type="match status" value="1"/>
</dbReference>
<comment type="function">
    <text evidence="3">Required for rescue of stalled ribosomes mediated by trans-translation. Binds to transfer-messenger RNA (tmRNA), required for stable association of tmRNA with ribosomes. tmRNA and SmpB together mimic tRNA shape, replacing the anticodon stem-loop with SmpB. tmRNA is encoded by the ssrA gene; the 2 termini fold to resemble tRNA(Ala) and it encodes a 'tag peptide', a short internal open reading frame. During trans-translation Ala-aminoacylated tmRNA acts like a tRNA, entering the A-site of stalled ribosomes, displacing the stalled mRNA. The ribosome then switches to translate the ORF on the tmRNA; the nascent peptide is terminated with the 'tag peptide' encoded by the tmRNA and targeted for degradation. The ribosome is freed to recommence translation, which seems to be the essential function of trans-translation.</text>
</comment>
<dbReference type="Gene3D" id="2.40.280.10">
    <property type="match status" value="1"/>
</dbReference>
<dbReference type="RefSeq" id="WP_136131334.1">
    <property type="nucleotide sequence ID" value="NZ_PDKS01000001.1"/>
</dbReference>
<accession>A0A2P5SYC7</accession>
<dbReference type="OrthoDB" id="9805462at2"/>
<evidence type="ECO:0000256" key="1">
    <source>
        <dbReference type="ARBA" id="ARBA00022490"/>
    </source>
</evidence>
<dbReference type="SUPFAM" id="SSF74982">
    <property type="entry name" value="Small protein B (SmpB)"/>
    <property type="match status" value="1"/>
</dbReference>
<dbReference type="PROSITE" id="PS01317">
    <property type="entry name" value="SSRP"/>
    <property type="match status" value="1"/>
</dbReference>
<dbReference type="Proteomes" id="UP000296034">
    <property type="component" value="Unassembled WGS sequence"/>
</dbReference>
<reference evidence="4 5" key="1">
    <citation type="journal article" date="2018" name="Genome Biol. Evol.">
        <title>Cladogenesis and Genomic Streamlining in Extracellular Endosymbionts of Tropical Stink Bugs.</title>
        <authorList>
            <person name="Otero-Bravo A."/>
            <person name="Goffredi S."/>
            <person name="Sabree Z.L."/>
        </authorList>
    </citation>
    <scope>NUCLEOTIDE SEQUENCE [LARGE SCALE GENOMIC DNA]</scope>
    <source>
        <strain evidence="4 5">SoET</strain>
    </source>
</reference>
<comment type="similarity">
    <text evidence="3">Belongs to the SmpB family.</text>
</comment>
<dbReference type="Pfam" id="PF01668">
    <property type="entry name" value="SmpB"/>
    <property type="match status" value="1"/>
</dbReference>
<keyword evidence="2 3" id="KW-0694">RNA-binding</keyword>
<proteinExistence type="inferred from homology"/>
<dbReference type="InterPro" id="IPR000037">
    <property type="entry name" value="SsrA-bd_prot"/>
</dbReference>
<sequence>MKKQSSKTALGIIAKNRRAYYEYFIEKEIEAGLVLYGWEMKSIRAGKINISDSYILIYNQEAYLLGSIFQPLINVSNNITCDPTRNRKLLLNKSEINYLNNRNKQKNYTTIALVMYWKRSWCKLKIGLSRGKKQYDKRDQHREREWKIHKERILKILKP</sequence>